<dbReference type="InterPro" id="IPR031376">
    <property type="entry name" value="PCB_OB"/>
</dbReference>
<evidence type="ECO:0000256" key="8">
    <source>
        <dbReference type="ARBA" id="ARBA00022519"/>
    </source>
</evidence>
<dbReference type="GO" id="GO:0008658">
    <property type="term" value="F:penicillin binding"/>
    <property type="evidence" value="ECO:0007669"/>
    <property type="project" value="InterPro"/>
</dbReference>
<keyword evidence="13 28" id="KW-0812">Transmembrane</keyword>
<dbReference type="UniPathway" id="UPA00219"/>
<feature type="domain" description="Penicillin-binding protein OB-like" evidence="31">
    <location>
        <begin position="361"/>
        <end position="491"/>
    </location>
</feature>
<evidence type="ECO:0000259" key="31">
    <source>
        <dbReference type="Pfam" id="PF17092"/>
    </source>
</evidence>
<keyword evidence="18 28" id="KW-1133">Transmembrane helix</keyword>
<evidence type="ECO:0000256" key="24">
    <source>
        <dbReference type="ARBA" id="ARBA00044770"/>
    </source>
</evidence>
<comment type="subcellular location">
    <subcellularLocation>
        <location evidence="1">Cell inner membrane</location>
        <topology evidence="1">Single-pass type II membrane protein</topology>
    </subcellularLocation>
</comment>
<dbReference type="Pfam" id="PF00905">
    <property type="entry name" value="Transpeptidase"/>
    <property type="match status" value="1"/>
</dbReference>
<keyword evidence="22" id="KW-0961">Cell wall biogenesis/degradation</keyword>
<keyword evidence="15" id="KW-0133">Cell shape</keyword>
<evidence type="ECO:0000256" key="1">
    <source>
        <dbReference type="ARBA" id="ARBA00004249"/>
    </source>
</evidence>
<gene>
    <name evidence="32" type="ORF">AMYX_25590</name>
</gene>
<keyword evidence="9" id="KW-0121">Carboxypeptidase</keyword>
<dbReference type="GO" id="GO:0005886">
    <property type="term" value="C:plasma membrane"/>
    <property type="evidence" value="ECO:0007669"/>
    <property type="project" value="UniProtKB-SubCell"/>
</dbReference>
<evidence type="ECO:0000259" key="29">
    <source>
        <dbReference type="Pfam" id="PF00905"/>
    </source>
</evidence>
<evidence type="ECO:0000256" key="12">
    <source>
        <dbReference type="ARBA" id="ARBA00022679"/>
    </source>
</evidence>
<feature type="transmembrane region" description="Helical" evidence="28">
    <location>
        <begin position="40"/>
        <end position="63"/>
    </location>
</feature>
<dbReference type="GO" id="GO:0008360">
    <property type="term" value="P:regulation of cell shape"/>
    <property type="evidence" value="ECO:0007669"/>
    <property type="project" value="UniProtKB-KW"/>
</dbReference>
<evidence type="ECO:0000259" key="30">
    <source>
        <dbReference type="Pfam" id="PF00912"/>
    </source>
</evidence>
<comment type="similarity">
    <text evidence="3">In the C-terminal section; belongs to the transpeptidase family.</text>
</comment>
<comment type="pathway">
    <text evidence="2">Cell wall biogenesis; peptidoglycan biosynthesis.</text>
</comment>
<comment type="similarity">
    <text evidence="4">In the N-terminal section; belongs to the glycosyltransferase 51 family.</text>
</comment>
<evidence type="ECO:0000256" key="2">
    <source>
        <dbReference type="ARBA" id="ARBA00004752"/>
    </source>
</evidence>
<evidence type="ECO:0000256" key="15">
    <source>
        <dbReference type="ARBA" id="ARBA00022960"/>
    </source>
</evidence>
<feature type="compositionally biased region" description="Pro residues" evidence="27">
    <location>
        <begin position="19"/>
        <end position="30"/>
    </location>
</feature>
<dbReference type="Gene3D" id="2.40.50.140">
    <property type="entry name" value="Nucleic acid-binding proteins"/>
    <property type="match status" value="1"/>
</dbReference>
<feature type="region of interest" description="Disordered" evidence="27">
    <location>
        <begin position="835"/>
        <end position="854"/>
    </location>
</feature>
<evidence type="ECO:0000256" key="25">
    <source>
        <dbReference type="ARBA" id="ARBA00049902"/>
    </source>
</evidence>
<evidence type="ECO:0000256" key="6">
    <source>
        <dbReference type="ARBA" id="ARBA00018638"/>
    </source>
</evidence>
<evidence type="ECO:0000256" key="7">
    <source>
        <dbReference type="ARBA" id="ARBA00022475"/>
    </source>
</evidence>
<dbReference type="Gene3D" id="3.40.710.10">
    <property type="entry name" value="DD-peptidase/beta-lactamase superfamily"/>
    <property type="match status" value="1"/>
</dbReference>
<evidence type="ECO:0000256" key="26">
    <source>
        <dbReference type="ARBA" id="ARBA00060592"/>
    </source>
</evidence>
<dbReference type="FunFam" id="1.10.3810.10:FF:000003">
    <property type="entry name" value="Penicillin-binding protein 1a"/>
    <property type="match status" value="1"/>
</dbReference>
<evidence type="ECO:0000256" key="3">
    <source>
        <dbReference type="ARBA" id="ARBA00007090"/>
    </source>
</evidence>
<dbReference type="InterPro" id="IPR050396">
    <property type="entry name" value="Glycosyltr_51/Transpeptidase"/>
</dbReference>
<evidence type="ECO:0000256" key="4">
    <source>
        <dbReference type="ARBA" id="ARBA00007739"/>
    </source>
</evidence>
<evidence type="ECO:0000256" key="5">
    <source>
        <dbReference type="ARBA" id="ARBA00012448"/>
    </source>
</evidence>
<dbReference type="InterPro" id="IPR036950">
    <property type="entry name" value="PBP_transglycosylase"/>
</dbReference>
<reference evidence="33" key="1">
    <citation type="journal article" date="2020" name="Appl. Environ. Microbiol.">
        <title>Diazotrophic Anaeromyxobacter Isolates from Soils.</title>
        <authorList>
            <person name="Masuda Y."/>
            <person name="Yamanaka H."/>
            <person name="Xu Z.X."/>
            <person name="Shiratori Y."/>
            <person name="Aono T."/>
            <person name="Amachi S."/>
            <person name="Senoo K."/>
            <person name="Itoh H."/>
        </authorList>
    </citation>
    <scope>NUCLEOTIDE SEQUENCE [LARGE SCALE GENOMIC DNA]</scope>
    <source>
        <strain evidence="33">R267</strain>
    </source>
</reference>
<evidence type="ECO:0000256" key="16">
    <source>
        <dbReference type="ARBA" id="ARBA00022968"/>
    </source>
</evidence>
<dbReference type="GO" id="GO:0071555">
    <property type="term" value="P:cell wall organization"/>
    <property type="evidence" value="ECO:0007669"/>
    <property type="project" value="UniProtKB-KW"/>
</dbReference>
<keyword evidence="7" id="KW-1003">Cell membrane</keyword>
<evidence type="ECO:0000256" key="19">
    <source>
        <dbReference type="ARBA" id="ARBA00023136"/>
    </source>
</evidence>
<dbReference type="Gene3D" id="1.10.3810.10">
    <property type="entry name" value="Biosynthetic peptidoglycan transglycosylase-like"/>
    <property type="match status" value="1"/>
</dbReference>
<evidence type="ECO:0000256" key="22">
    <source>
        <dbReference type="ARBA" id="ARBA00023316"/>
    </source>
</evidence>
<keyword evidence="8" id="KW-0997">Cell inner membrane</keyword>
<dbReference type="GO" id="GO:0008955">
    <property type="term" value="F:peptidoglycan glycosyltransferase activity"/>
    <property type="evidence" value="ECO:0007669"/>
    <property type="project" value="UniProtKB-EC"/>
</dbReference>
<sequence length="854" mass="93650">MPQMIPPKAPAPREQPLGAPAPPPPPPAPPARRRSLLGRLLAGFLVLVLLAAGAAALVGLVAYRRFASGLPDIPSLAEYRPPVVTELVSADGQLAGELFDERRKVVPYERIPKRLVEALLASEDKNFFEHGGVDWLGTLRAAVNTYVLRHKVQGGSTITQQTAKSLLVSAEGFEEGTKRNLRRKLRELILARRLEAAFDKREILWLYLNGVFLGHHSYGVQAAAENYFRKNVEDLTLAEAALLAGLPQAPSKYSPFMHPDAAKARRRYVLRRMYEERMISAEERVAAEETEVRVYPVDDVFRETAPFYAEQARRLIVGRYGDQRVLHDGLRVELAMDLERQRGAQAAMLAGLMEVDHRQGFQGPVAHVEGQERDALRARLAKVWPAGALEPGDYAVGVVGEVDDRAALARVSVGATQGLLPIAGMRWARRPNPEQSYPDALISRPSTALHAGDVVLVRRVTREELVKREPPERQKLVPDAEVLFALEQEPKLQGALVSIEPFTGYVSAMVGGYDFDASEFNRAFQACRQPGSAFKPIVYSGAIEKLNYTPATLLTDAPVVYRDESAGVSWKPENYGGSFKGEVTLRDALVHSMNLPAVKVAAALGVDQLVSWAAALGLETPVKRELGSAIGSSCTTLWSLANVYALLDRYGEKRPSTFVKRVLDRDGRLLEDHSAPTDPWVPLSTRLAAAAAQVTTPVERVMDPRSAYITVSLLHEVATVGTGAQAAKLGKPAAGKTGTTNDSFDTWFMGMTHDLFAGVWLGYDHNEMPLGRFETGGRAALPIWLSYMESSLRDRPQPDFPQPDGIELVRIDPTTGKLAPEGGRGVLEPFKLEAKPVENPPDQPRVEVQDLFGQ</sequence>
<keyword evidence="16" id="KW-0735">Signal-anchor</keyword>
<keyword evidence="14" id="KW-0378">Hydrolase</keyword>
<evidence type="ECO:0000256" key="11">
    <source>
        <dbReference type="ARBA" id="ARBA00022676"/>
    </source>
</evidence>
<feature type="domain" description="Penicillin-binding protein transpeptidase" evidence="29">
    <location>
        <begin position="494"/>
        <end position="769"/>
    </location>
</feature>
<dbReference type="PANTHER" id="PTHR32282:SF27">
    <property type="entry name" value="PENICILLIN-BINDING PROTEIN 1A"/>
    <property type="match status" value="1"/>
</dbReference>
<evidence type="ECO:0000256" key="23">
    <source>
        <dbReference type="ARBA" id="ARBA00034000"/>
    </source>
</evidence>
<dbReference type="InterPro" id="IPR001460">
    <property type="entry name" value="PCN-bd_Tpept"/>
</dbReference>
<evidence type="ECO:0000256" key="28">
    <source>
        <dbReference type="SAM" id="Phobius"/>
    </source>
</evidence>
<evidence type="ECO:0000256" key="20">
    <source>
        <dbReference type="ARBA" id="ARBA00023251"/>
    </source>
</evidence>
<evidence type="ECO:0000256" key="14">
    <source>
        <dbReference type="ARBA" id="ARBA00022801"/>
    </source>
</evidence>
<evidence type="ECO:0000256" key="27">
    <source>
        <dbReference type="SAM" id="MobiDB-lite"/>
    </source>
</evidence>
<keyword evidence="21" id="KW-0511">Multifunctional enzyme</keyword>
<keyword evidence="11" id="KW-0328">Glycosyltransferase</keyword>
<evidence type="ECO:0000256" key="10">
    <source>
        <dbReference type="ARBA" id="ARBA00022670"/>
    </source>
</evidence>
<keyword evidence="19 28" id="KW-0472">Membrane</keyword>
<dbReference type="EC" id="3.4.16.4" evidence="5"/>
<proteinExistence type="inferred from homology"/>
<evidence type="ECO:0000256" key="18">
    <source>
        <dbReference type="ARBA" id="ARBA00022989"/>
    </source>
</evidence>
<dbReference type="Proteomes" id="UP000503640">
    <property type="component" value="Unassembled WGS sequence"/>
</dbReference>
<dbReference type="GO" id="GO:0009252">
    <property type="term" value="P:peptidoglycan biosynthetic process"/>
    <property type="evidence" value="ECO:0007669"/>
    <property type="project" value="UniProtKB-UniPathway"/>
</dbReference>
<evidence type="ECO:0000256" key="17">
    <source>
        <dbReference type="ARBA" id="ARBA00022984"/>
    </source>
</evidence>
<dbReference type="Pfam" id="PF00912">
    <property type="entry name" value="Transgly"/>
    <property type="match status" value="1"/>
</dbReference>
<dbReference type="EMBL" id="BJTG01000005">
    <property type="protein sequence ID" value="GEJ57818.1"/>
    <property type="molecule type" value="Genomic_DNA"/>
</dbReference>
<dbReference type="InterPro" id="IPR023346">
    <property type="entry name" value="Lysozyme-like_dom_sf"/>
</dbReference>
<dbReference type="GO" id="GO:0009002">
    <property type="term" value="F:serine-type D-Ala-D-Ala carboxypeptidase activity"/>
    <property type="evidence" value="ECO:0007669"/>
    <property type="project" value="UniProtKB-EC"/>
</dbReference>
<evidence type="ECO:0000313" key="32">
    <source>
        <dbReference type="EMBL" id="GEJ57818.1"/>
    </source>
</evidence>
<dbReference type="GO" id="GO:0046677">
    <property type="term" value="P:response to antibiotic"/>
    <property type="evidence" value="ECO:0007669"/>
    <property type="project" value="UniProtKB-KW"/>
</dbReference>
<evidence type="ECO:0000256" key="13">
    <source>
        <dbReference type="ARBA" id="ARBA00022692"/>
    </source>
</evidence>
<comment type="catalytic activity">
    <reaction evidence="25">
        <text>[GlcNAc-(1-&gt;4)-Mur2Ac(oyl-L-Ala-gamma-D-Glu-L-Lys-D-Ala-D-Ala)](n)-di-trans,octa-cis-undecaprenyl diphosphate + beta-D-GlcNAc-(1-&gt;4)-Mur2Ac(oyl-L-Ala-gamma-D-Glu-L-Lys-D-Ala-D-Ala)-di-trans,octa-cis-undecaprenyl diphosphate = [GlcNAc-(1-&gt;4)-Mur2Ac(oyl-L-Ala-gamma-D-Glu-L-Lys-D-Ala-D-Ala)](n+1)-di-trans,octa-cis-undecaprenyl diphosphate + di-trans,octa-cis-undecaprenyl diphosphate + H(+)</text>
        <dbReference type="Rhea" id="RHEA:23708"/>
        <dbReference type="Rhea" id="RHEA-COMP:9602"/>
        <dbReference type="Rhea" id="RHEA-COMP:9603"/>
        <dbReference type="ChEBI" id="CHEBI:15378"/>
        <dbReference type="ChEBI" id="CHEBI:58405"/>
        <dbReference type="ChEBI" id="CHEBI:60033"/>
        <dbReference type="ChEBI" id="CHEBI:78435"/>
        <dbReference type="EC" id="2.4.99.28"/>
    </reaction>
</comment>
<dbReference type="Pfam" id="PF17092">
    <property type="entry name" value="PCB_OB"/>
    <property type="match status" value="1"/>
</dbReference>
<dbReference type="InterPro" id="IPR012338">
    <property type="entry name" value="Beta-lactam/transpept-like"/>
</dbReference>
<comment type="caution">
    <text evidence="32">The sequence shown here is derived from an EMBL/GenBank/DDBJ whole genome shotgun (WGS) entry which is preliminary data.</text>
</comment>
<keyword evidence="20" id="KW-0046">Antibiotic resistance</keyword>
<name>A0A7I9VNP1_9BACT</name>
<dbReference type="SUPFAM" id="SSF53955">
    <property type="entry name" value="Lysozyme-like"/>
    <property type="match status" value="1"/>
</dbReference>
<evidence type="ECO:0000256" key="21">
    <source>
        <dbReference type="ARBA" id="ARBA00023268"/>
    </source>
</evidence>
<feature type="region of interest" description="Disordered" evidence="27">
    <location>
        <begin position="1"/>
        <end position="32"/>
    </location>
</feature>
<keyword evidence="12" id="KW-0808">Transferase</keyword>
<organism evidence="32 33">
    <name type="scientific">Anaeromyxobacter diazotrophicus</name>
    <dbReference type="NCBI Taxonomy" id="2590199"/>
    <lineage>
        <taxon>Bacteria</taxon>
        <taxon>Pseudomonadati</taxon>
        <taxon>Myxococcota</taxon>
        <taxon>Myxococcia</taxon>
        <taxon>Myxococcales</taxon>
        <taxon>Cystobacterineae</taxon>
        <taxon>Anaeromyxobacteraceae</taxon>
        <taxon>Anaeromyxobacter</taxon>
    </lineage>
</organism>
<dbReference type="GO" id="GO:0006508">
    <property type="term" value="P:proteolysis"/>
    <property type="evidence" value="ECO:0007669"/>
    <property type="project" value="UniProtKB-KW"/>
</dbReference>
<keyword evidence="17" id="KW-0573">Peptidoglycan synthesis</keyword>
<dbReference type="InterPro" id="IPR012340">
    <property type="entry name" value="NA-bd_OB-fold"/>
</dbReference>
<feature type="domain" description="Glycosyl transferase family 51" evidence="30">
    <location>
        <begin position="93"/>
        <end position="273"/>
    </location>
</feature>
<keyword evidence="33" id="KW-1185">Reference proteome</keyword>
<comment type="catalytic activity">
    <reaction evidence="23">
        <text>Preferential cleavage: (Ac)2-L-Lys-D-Ala-|-D-Ala. Also transpeptidation of peptidyl-alanyl moieties that are N-acyl substituents of D-alanine.</text>
        <dbReference type="EC" id="3.4.16.4"/>
    </reaction>
</comment>
<protein>
    <recommendedName>
        <fullName evidence="6">Penicillin-binding protein 1A</fullName>
        <ecNumber evidence="24">2.4.99.28</ecNumber>
        <ecNumber evidence="5">3.4.16.4</ecNumber>
    </recommendedName>
</protein>
<comment type="pathway">
    <text evidence="26">Glycan biosynthesis.</text>
</comment>
<keyword evidence="10" id="KW-0645">Protease</keyword>
<dbReference type="AlphaFoldDB" id="A0A7I9VNP1"/>
<accession>A0A7I9VNP1</accession>
<dbReference type="PANTHER" id="PTHR32282">
    <property type="entry name" value="BINDING PROTEIN TRANSPEPTIDASE, PUTATIVE-RELATED"/>
    <property type="match status" value="1"/>
</dbReference>
<evidence type="ECO:0000313" key="33">
    <source>
        <dbReference type="Proteomes" id="UP000503640"/>
    </source>
</evidence>
<evidence type="ECO:0000256" key="9">
    <source>
        <dbReference type="ARBA" id="ARBA00022645"/>
    </source>
</evidence>
<dbReference type="GO" id="GO:0030288">
    <property type="term" value="C:outer membrane-bounded periplasmic space"/>
    <property type="evidence" value="ECO:0007669"/>
    <property type="project" value="TreeGrafter"/>
</dbReference>
<dbReference type="SUPFAM" id="SSF56601">
    <property type="entry name" value="beta-lactamase/transpeptidase-like"/>
    <property type="match status" value="1"/>
</dbReference>
<feature type="compositionally biased region" description="Pro residues" evidence="27">
    <location>
        <begin position="1"/>
        <end position="10"/>
    </location>
</feature>
<dbReference type="EC" id="2.4.99.28" evidence="24"/>
<dbReference type="NCBIfam" id="TIGR02074">
    <property type="entry name" value="PBP_1a_fam"/>
    <property type="match status" value="1"/>
</dbReference>
<dbReference type="InterPro" id="IPR001264">
    <property type="entry name" value="Glyco_trans_51"/>
</dbReference>